<proteinExistence type="predicted"/>
<comment type="caution">
    <text evidence="1">The sequence shown here is derived from an EMBL/GenBank/DDBJ whole genome shotgun (WGS) entry which is preliminary data.</text>
</comment>
<dbReference type="EMBL" id="VSRR010005130">
    <property type="protein sequence ID" value="MPC41623.1"/>
    <property type="molecule type" value="Genomic_DNA"/>
</dbReference>
<name>A0A5B7F970_PORTR</name>
<evidence type="ECO:0000313" key="2">
    <source>
        <dbReference type="Proteomes" id="UP000324222"/>
    </source>
</evidence>
<evidence type="ECO:0000313" key="1">
    <source>
        <dbReference type="EMBL" id="MPC41623.1"/>
    </source>
</evidence>
<organism evidence="1 2">
    <name type="scientific">Portunus trituberculatus</name>
    <name type="common">Swimming crab</name>
    <name type="synonym">Neptunus trituberculatus</name>
    <dbReference type="NCBI Taxonomy" id="210409"/>
    <lineage>
        <taxon>Eukaryota</taxon>
        <taxon>Metazoa</taxon>
        <taxon>Ecdysozoa</taxon>
        <taxon>Arthropoda</taxon>
        <taxon>Crustacea</taxon>
        <taxon>Multicrustacea</taxon>
        <taxon>Malacostraca</taxon>
        <taxon>Eumalacostraca</taxon>
        <taxon>Eucarida</taxon>
        <taxon>Decapoda</taxon>
        <taxon>Pleocyemata</taxon>
        <taxon>Brachyura</taxon>
        <taxon>Eubrachyura</taxon>
        <taxon>Portunoidea</taxon>
        <taxon>Portunidae</taxon>
        <taxon>Portuninae</taxon>
        <taxon>Portunus</taxon>
    </lineage>
</organism>
<accession>A0A5B7F970</accession>
<keyword evidence="2" id="KW-1185">Reference proteome</keyword>
<gene>
    <name evidence="1" type="ORF">E2C01_035224</name>
</gene>
<sequence length="84" mass="9172">MPRLESPPCSHRRGLQWPARLTFIINTRLCFTGYGLVRDCCGYGGAKGLKSAVSYLAYLAGPVSRAGSALKASRPRHLRQVPLV</sequence>
<dbReference type="AlphaFoldDB" id="A0A5B7F970"/>
<dbReference type="Proteomes" id="UP000324222">
    <property type="component" value="Unassembled WGS sequence"/>
</dbReference>
<protein>
    <submittedName>
        <fullName evidence="1">Uncharacterized protein</fullName>
    </submittedName>
</protein>
<reference evidence="1 2" key="1">
    <citation type="submission" date="2019-05" db="EMBL/GenBank/DDBJ databases">
        <title>Another draft genome of Portunus trituberculatus and its Hox gene families provides insights of decapod evolution.</title>
        <authorList>
            <person name="Jeong J.-H."/>
            <person name="Song I."/>
            <person name="Kim S."/>
            <person name="Choi T."/>
            <person name="Kim D."/>
            <person name="Ryu S."/>
            <person name="Kim W."/>
        </authorList>
    </citation>
    <scope>NUCLEOTIDE SEQUENCE [LARGE SCALE GENOMIC DNA]</scope>
    <source>
        <tissue evidence="1">Muscle</tissue>
    </source>
</reference>